<accession>B7Q4G4</accession>
<dbReference type="VEuPathDB" id="VectorBase:ISCW011324"/>
<dbReference type="EnsemblMetazoa" id="ISCW011324-RA">
    <property type="protein sequence ID" value="ISCW011324-PA"/>
    <property type="gene ID" value="ISCW011324"/>
</dbReference>
<dbReference type="InParanoid" id="B7Q4G4"/>
<keyword evidence="3" id="KW-1185">Reference proteome</keyword>
<evidence type="ECO:0000313" key="1">
    <source>
        <dbReference type="EMBL" id="EEC13736.1"/>
    </source>
</evidence>
<sequence>MLYDTGNGYFVNSAYEPQTFQDLYDNVETVVSRPDIMPLAVHPIRQPTDVPKCAAMKPVAYHMPTFDAWPDCQFPQLFEGREPQLLEAMKRRTLIGCAIGNTASAIHEIITKANYRPTVDDTTRVIYRNANLFDPLYNAIVNYAVNRKLTNINLETSAILPIATGVDMSPENKRRYYNFLLSTNLKTIFGIFANSKQSGVMLGGSLPTLQYLWVYGGMSDYYSPLVFEHGIVRADFNDFTSFSTAMANLYSGKFVWQMIYVVLDHTMIETIQDHLTHATVRNYISTTKLQHQGTALKRFFAIDNFRDVRMLYVFIMQSVNPNNTAFNPVMNNPNCGDAEYDRCVVEISQSVKPTLIDFDDTELIHNIFLIKEAI</sequence>
<dbReference type="AlphaFoldDB" id="B7Q4G4"/>
<dbReference type="VEuPathDB" id="VectorBase:ISCI011324"/>
<dbReference type="Proteomes" id="UP000001555">
    <property type="component" value="Unassembled WGS sequence"/>
</dbReference>
<evidence type="ECO:0000313" key="3">
    <source>
        <dbReference type="Proteomes" id="UP000001555"/>
    </source>
</evidence>
<dbReference type="EMBL" id="ABJB010523961">
    <property type="status" value="NOT_ANNOTATED_CDS"/>
    <property type="molecule type" value="Genomic_DNA"/>
</dbReference>
<proteinExistence type="predicted"/>
<name>B7Q4G4_IXOSC</name>
<dbReference type="HOGENOM" id="CLU_740294_0_0_1"/>
<organism>
    <name type="scientific">Ixodes scapularis</name>
    <name type="common">Black-legged tick</name>
    <name type="synonym">Deer tick</name>
    <dbReference type="NCBI Taxonomy" id="6945"/>
    <lineage>
        <taxon>Eukaryota</taxon>
        <taxon>Metazoa</taxon>
        <taxon>Ecdysozoa</taxon>
        <taxon>Arthropoda</taxon>
        <taxon>Chelicerata</taxon>
        <taxon>Arachnida</taxon>
        <taxon>Acari</taxon>
        <taxon>Parasitiformes</taxon>
        <taxon>Ixodida</taxon>
        <taxon>Ixodoidea</taxon>
        <taxon>Ixodidae</taxon>
        <taxon>Ixodinae</taxon>
        <taxon>Ixodes</taxon>
    </lineage>
</organism>
<evidence type="ECO:0000313" key="2">
    <source>
        <dbReference type="EnsemblMetazoa" id="ISCW011324-PA"/>
    </source>
</evidence>
<reference evidence="1 3" key="1">
    <citation type="submission" date="2008-03" db="EMBL/GenBank/DDBJ databases">
        <title>Annotation of Ixodes scapularis.</title>
        <authorList>
            <consortium name="Ixodes scapularis Genome Project Consortium"/>
            <person name="Caler E."/>
            <person name="Hannick L.I."/>
            <person name="Bidwell S."/>
            <person name="Joardar V."/>
            <person name="Thiagarajan M."/>
            <person name="Amedeo P."/>
            <person name="Galinsky K.J."/>
            <person name="Schobel S."/>
            <person name="Inman J."/>
            <person name="Hostetler J."/>
            <person name="Miller J."/>
            <person name="Hammond M."/>
            <person name="Megy K."/>
            <person name="Lawson D."/>
            <person name="Kodira C."/>
            <person name="Sutton G."/>
            <person name="Meyer J."/>
            <person name="Hill C.A."/>
            <person name="Birren B."/>
            <person name="Nene V."/>
            <person name="Collins F."/>
            <person name="Alarcon-Chaidez F."/>
            <person name="Wikel S."/>
            <person name="Strausberg R."/>
        </authorList>
    </citation>
    <scope>NUCLEOTIDE SEQUENCE [LARGE SCALE GENOMIC DNA]</scope>
    <source>
        <strain evidence="3">Wikel</strain>
        <strain evidence="1">Wikel colony</strain>
    </source>
</reference>
<dbReference type="EMBL" id="DS855436">
    <property type="protein sequence ID" value="EEC13736.1"/>
    <property type="molecule type" value="Genomic_DNA"/>
</dbReference>
<protein>
    <submittedName>
        <fullName evidence="1 2">Uncharacterized protein</fullName>
    </submittedName>
</protein>
<dbReference type="PaxDb" id="6945-B7Q4G4"/>
<reference evidence="2" key="2">
    <citation type="submission" date="2020-05" db="UniProtKB">
        <authorList>
            <consortium name="EnsemblMetazoa"/>
        </authorList>
    </citation>
    <scope>IDENTIFICATION</scope>
    <source>
        <strain evidence="2">wikel</strain>
    </source>
</reference>
<gene>
    <name evidence="1" type="ORF">IscW_ISCW011324</name>
</gene>